<comment type="subcellular location">
    <subcellularLocation>
        <location evidence="2">Nucleus</location>
    </subcellularLocation>
</comment>
<dbReference type="Gramene" id="AUR62039463-RA">
    <property type="protein sequence ID" value="AUR62039463-RA:cds"/>
    <property type="gene ID" value="AUR62039463"/>
</dbReference>
<comment type="catalytic activity">
    <reaction evidence="1">
        <text>[protein]-peptidylproline (omega=180) = [protein]-peptidylproline (omega=0)</text>
        <dbReference type="Rhea" id="RHEA:16237"/>
        <dbReference type="Rhea" id="RHEA-COMP:10747"/>
        <dbReference type="Rhea" id="RHEA-COMP:10748"/>
        <dbReference type="ChEBI" id="CHEBI:83833"/>
        <dbReference type="ChEBI" id="CHEBI:83834"/>
        <dbReference type="EC" id="5.2.1.8"/>
    </reaction>
</comment>
<dbReference type="AlphaFoldDB" id="A0A803N2Q7"/>
<dbReference type="PANTHER" id="PTHR45843">
    <property type="entry name" value="PEPTIDYL-PROLYL CIS-TRANS ISOMERASE-LIKE 4"/>
    <property type="match status" value="1"/>
</dbReference>
<dbReference type="Pfam" id="PF00076">
    <property type="entry name" value="RRM_1"/>
    <property type="match status" value="1"/>
</dbReference>
<dbReference type="InterPro" id="IPR035979">
    <property type="entry name" value="RBD_domain_sf"/>
</dbReference>
<protein>
    <recommendedName>
        <fullName evidence="3">peptidylprolyl isomerase</fullName>
        <ecNumber evidence="3">5.2.1.8</ecNumber>
    </recommendedName>
</protein>
<evidence type="ECO:0000256" key="2">
    <source>
        <dbReference type="ARBA" id="ARBA00004123"/>
    </source>
</evidence>
<keyword evidence="5" id="KW-0413">Isomerase</keyword>
<keyword evidence="10" id="KW-1185">Reference proteome</keyword>
<organism evidence="9 10">
    <name type="scientific">Chenopodium quinoa</name>
    <name type="common">Quinoa</name>
    <dbReference type="NCBI Taxonomy" id="63459"/>
    <lineage>
        <taxon>Eukaryota</taxon>
        <taxon>Viridiplantae</taxon>
        <taxon>Streptophyta</taxon>
        <taxon>Embryophyta</taxon>
        <taxon>Tracheophyta</taxon>
        <taxon>Spermatophyta</taxon>
        <taxon>Magnoliopsida</taxon>
        <taxon>eudicotyledons</taxon>
        <taxon>Gunneridae</taxon>
        <taxon>Pentapetalae</taxon>
        <taxon>Caryophyllales</taxon>
        <taxon>Chenopodiaceae</taxon>
        <taxon>Chenopodioideae</taxon>
        <taxon>Atripliceae</taxon>
        <taxon>Chenopodium</taxon>
    </lineage>
</organism>
<dbReference type="Gene3D" id="3.30.70.330">
    <property type="match status" value="1"/>
</dbReference>
<evidence type="ECO:0000256" key="3">
    <source>
        <dbReference type="ARBA" id="ARBA00013194"/>
    </source>
</evidence>
<dbReference type="EC" id="5.2.1.8" evidence="3"/>
<dbReference type="GO" id="GO:0003723">
    <property type="term" value="F:RNA binding"/>
    <property type="evidence" value="ECO:0007669"/>
    <property type="project" value="UniProtKB-UniRule"/>
</dbReference>
<evidence type="ECO:0000256" key="4">
    <source>
        <dbReference type="ARBA" id="ARBA00023110"/>
    </source>
</evidence>
<evidence type="ECO:0000256" key="6">
    <source>
        <dbReference type="ARBA" id="ARBA00023242"/>
    </source>
</evidence>
<dbReference type="EnsemblPlants" id="AUR62039463-RA">
    <property type="protein sequence ID" value="AUR62039463-RA:cds"/>
    <property type="gene ID" value="AUR62039463"/>
</dbReference>
<dbReference type="SMART" id="SM00360">
    <property type="entry name" value="RRM"/>
    <property type="match status" value="1"/>
</dbReference>
<evidence type="ECO:0000313" key="9">
    <source>
        <dbReference type="EnsemblPlants" id="AUR62039463-RA:cds"/>
    </source>
</evidence>
<dbReference type="InterPro" id="IPR035542">
    <property type="entry name" value="CRIP"/>
</dbReference>
<proteinExistence type="predicted"/>
<dbReference type="SUPFAM" id="SSF54928">
    <property type="entry name" value="RNA-binding domain, RBD"/>
    <property type="match status" value="1"/>
</dbReference>
<name>A0A803N2Q7_CHEQI</name>
<evidence type="ECO:0000313" key="10">
    <source>
        <dbReference type="Proteomes" id="UP000596660"/>
    </source>
</evidence>
<keyword evidence="7" id="KW-0694">RNA-binding</keyword>
<evidence type="ECO:0000256" key="1">
    <source>
        <dbReference type="ARBA" id="ARBA00000971"/>
    </source>
</evidence>
<evidence type="ECO:0000259" key="8">
    <source>
        <dbReference type="PROSITE" id="PS50102"/>
    </source>
</evidence>
<keyword evidence="6" id="KW-0539">Nucleus</keyword>
<reference evidence="9" key="2">
    <citation type="submission" date="2021-03" db="UniProtKB">
        <authorList>
            <consortium name="EnsemblPlants"/>
        </authorList>
    </citation>
    <scope>IDENTIFICATION</scope>
</reference>
<dbReference type="PANTHER" id="PTHR45843:SF1">
    <property type="entry name" value="PEPTIDYL-PROLYL CIS-TRANS ISOMERASE-LIKE 4"/>
    <property type="match status" value="1"/>
</dbReference>
<dbReference type="Proteomes" id="UP000596660">
    <property type="component" value="Unplaced"/>
</dbReference>
<dbReference type="InterPro" id="IPR012677">
    <property type="entry name" value="Nucleotide-bd_a/b_plait_sf"/>
</dbReference>
<accession>A0A803N2Q7</accession>
<evidence type="ECO:0000256" key="5">
    <source>
        <dbReference type="ARBA" id="ARBA00023235"/>
    </source>
</evidence>
<reference evidence="9" key="1">
    <citation type="journal article" date="2017" name="Nature">
        <title>The genome of Chenopodium quinoa.</title>
        <authorList>
            <person name="Jarvis D.E."/>
            <person name="Ho Y.S."/>
            <person name="Lightfoot D.J."/>
            <person name="Schmoeckel S.M."/>
            <person name="Li B."/>
            <person name="Borm T.J.A."/>
            <person name="Ohyanagi H."/>
            <person name="Mineta K."/>
            <person name="Michell C.T."/>
            <person name="Saber N."/>
            <person name="Kharbatia N.M."/>
            <person name="Rupper R.R."/>
            <person name="Sharp A.R."/>
            <person name="Dally N."/>
            <person name="Boughton B.A."/>
            <person name="Woo Y.H."/>
            <person name="Gao G."/>
            <person name="Schijlen E.G.W.M."/>
            <person name="Guo X."/>
            <person name="Momin A.A."/>
            <person name="Negrao S."/>
            <person name="Al-Babili S."/>
            <person name="Gehring C."/>
            <person name="Roessner U."/>
            <person name="Jung C."/>
            <person name="Murphy K."/>
            <person name="Arold S.T."/>
            <person name="Gojobori T."/>
            <person name="van der Linden C.G."/>
            <person name="van Loo E.N."/>
            <person name="Jellen E.N."/>
            <person name="Maughan P.J."/>
            <person name="Tester M."/>
        </authorList>
    </citation>
    <scope>NUCLEOTIDE SEQUENCE [LARGE SCALE GENOMIC DNA]</scope>
    <source>
        <strain evidence="9">cv. PI 614886</strain>
    </source>
</reference>
<dbReference type="GO" id="GO:0005634">
    <property type="term" value="C:nucleus"/>
    <property type="evidence" value="ECO:0007669"/>
    <property type="project" value="UniProtKB-SubCell"/>
</dbReference>
<dbReference type="GO" id="GO:0003755">
    <property type="term" value="F:peptidyl-prolyl cis-trans isomerase activity"/>
    <property type="evidence" value="ECO:0007669"/>
    <property type="project" value="UniProtKB-KW"/>
</dbReference>
<keyword evidence="4" id="KW-0697">Rotamase</keyword>
<sequence length="173" mass="18909">MPTPEVGGLGTTAPGCRVFGVCKGVAGLKEEVCDDDVRLEDDWVPVDESLAPHELDQVIRSKEACSRAVVLECIGDIPDADTKPPENQLFVCRLNPITEEEDLHTVFSRFGAINSVTIVRNRNGGSVGFAFIEFESKVACEQAYYAMDGSLIDDRRIRIDLVKVLIKNGINLG</sequence>
<feature type="domain" description="RRM" evidence="8">
    <location>
        <begin position="87"/>
        <end position="164"/>
    </location>
</feature>
<evidence type="ECO:0000256" key="7">
    <source>
        <dbReference type="PROSITE-ProRule" id="PRU00176"/>
    </source>
</evidence>
<dbReference type="PROSITE" id="PS50102">
    <property type="entry name" value="RRM"/>
    <property type="match status" value="1"/>
</dbReference>
<dbReference type="InterPro" id="IPR000504">
    <property type="entry name" value="RRM_dom"/>
</dbReference>